<sequence>MLMKLWPPCFSVLQLQAEPVGEKIIYLDKDTLAVNANLKYAVLNDKLELIQPDCHAYEADHTGRPHTIISC</sequence>
<gene>
    <name evidence="1" type="ORF">AWZ03_015208</name>
</gene>
<accession>A0A484AR75</accession>
<reference evidence="1 2" key="1">
    <citation type="journal article" date="2019" name="J. Hered.">
        <title>An Improved Genome Assembly for Drosophila navojoa, the Basal Species in the mojavensis Cluster.</title>
        <authorList>
            <person name="Vanderlinde T."/>
            <person name="Dupim E.G."/>
            <person name="Nazario-Yepiz N.O."/>
            <person name="Carvalho A.B."/>
        </authorList>
    </citation>
    <scope>NUCLEOTIDE SEQUENCE [LARGE SCALE GENOMIC DNA]</scope>
    <source>
        <strain evidence="1">Navoj_Jal97</strain>
        <tissue evidence="1">Whole organism</tissue>
    </source>
</reference>
<dbReference type="Proteomes" id="UP000295192">
    <property type="component" value="Unassembled WGS sequence"/>
</dbReference>
<keyword evidence="2" id="KW-1185">Reference proteome</keyword>
<dbReference type="AlphaFoldDB" id="A0A484AR75"/>
<evidence type="ECO:0000313" key="2">
    <source>
        <dbReference type="Proteomes" id="UP000295192"/>
    </source>
</evidence>
<evidence type="ECO:0000313" key="1">
    <source>
        <dbReference type="EMBL" id="TDG38370.1"/>
    </source>
</evidence>
<feature type="non-terminal residue" evidence="1">
    <location>
        <position position="71"/>
    </location>
</feature>
<protein>
    <submittedName>
        <fullName evidence="1">Uncharacterized protein</fullName>
    </submittedName>
</protein>
<organism evidence="1 2">
    <name type="scientific">Drosophila navojoa</name>
    <name type="common">Fruit fly</name>
    <dbReference type="NCBI Taxonomy" id="7232"/>
    <lineage>
        <taxon>Eukaryota</taxon>
        <taxon>Metazoa</taxon>
        <taxon>Ecdysozoa</taxon>
        <taxon>Arthropoda</taxon>
        <taxon>Hexapoda</taxon>
        <taxon>Insecta</taxon>
        <taxon>Pterygota</taxon>
        <taxon>Neoptera</taxon>
        <taxon>Endopterygota</taxon>
        <taxon>Diptera</taxon>
        <taxon>Brachycera</taxon>
        <taxon>Muscomorpha</taxon>
        <taxon>Ephydroidea</taxon>
        <taxon>Drosophilidae</taxon>
        <taxon>Drosophila</taxon>
    </lineage>
</organism>
<name>A0A484AR75_DRONA</name>
<dbReference type="EMBL" id="LSRL02004342">
    <property type="protein sequence ID" value="TDG38370.1"/>
    <property type="molecule type" value="Genomic_DNA"/>
</dbReference>
<dbReference type="STRING" id="7232.A0A484AR75"/>
<proteinExistence type="predicted"/>
<comment type="caution">
    <text evidence="1">The sequence shown here is derived from an EMBL/GenBank/DDBJ whole genome shotgun (WGS) entry which is preliminary data.</text>
</comment>